<dbReference type="PANTHER" id="PTHR46211:SF1">
    <property type="entry name" value="GLYCEROPHOSPHODIESTER PHOSPHODIESTERASE, CYTOPLASMIC"/>
    <property type="match status" value="1"/>
</dbReference>
<evidence type="ECO:0000259" key="2">
    <source>
        <dbReference type="PROSITE" id="PS51704"/>
    </source>
</evidence>
<feature type="domain" description="GP-PDE" evidence="2">
    <location>
        <begin position="53"/>
        <end position="290"/>
    </location>
</feature>
<proteinExistence type="predicted"/>
<dbReference type="InterPro" id="IPR017946">
    <property type="entry name" value="PLC-like_Pdiesterase_TIM-brl"/>
</dbReference>
<name>A0A7G5GYI7_9BACT</name>
<reference evidence="3 4" key="1">
    <citation type="submission" date="2020-07" db="EMBL/GenBank/DDBJ databases">
        <title>Spirosoma foliorum sp. nov., isolated from the leaves on the Nejang mountain Korea, Republic of.</title>
        <authorList>
            <person name="Ho H."/>
            <person name="Lee Y.-J."/>
            <person name="Nurcahyanto D.-A."/>
            <person name="Kim S.-G."/>
        </authorList>
    </citation>
    <scope>NUCLEOTIDE SEQUENCE [LARGE SCALE GENOMIC DNA]</scope>
    <source>
        <strain evidence="3 4">PL0136</strain>
    </source>
</reference>
<organism evidence="3 4">
    <name type="scientific">Spirosoma foliorum</name>
    <dbReference type="NCBI Taxonomy" id="2710596"/>
    <lineage>
        <taxon>Bacteria</taxon>
        <taxon>Pseudomonadati</taxon>
        <taxon>Bacteroidota</taxon>
        <taxon>Cytophagia</taxon>
        <taxon>Cytophagales</taxon>
        <taxon>Cytophagaceae</taxon>
        <taxon>Spirosoma</taxon>
    </lineage>
</organism>
<evidence type="ECO:0000313" key="3">
    <source>
        <dbReference type="EMBL" id="QMW03929.1"/>
    </source>
</evidence>
<keyword evidence="1" id="KW-0732">Signal</keyword>
<dbReference type="PROSITE" id="PS51704">
    <property type="entry name" value="GP_PDE"/>
    <property type="match status" value="1"/>
</dbReference>
<dbReference type="KEGG" id="sfol:H3H32_02935"/>
<dbReference type="GO" id="GO:0008081">
    <property type="term" value="F:phosphoric diester hydrolase activity"/>
    <property type="evidence" value="ECO:0007669"/>
    <property type="project" value="InterPro"/>
</dbReference>
<sequence length="295" mass="32789">MKNRQRIQTCIAGLLLLALAVPDLANSQPVSQPNSVTDSIGRYKAIMATRHQPGVSAHRGNSQLAPENTLATFQEVLRMQVDFIEIDVRTTQDNQLVILHDGSLNRTTTGSGPIKDQTLTTLKTLSAGKGFDNRFQAERIPTLAEVCQLVSRWNASHKTQTNLYVDCKAVAPQPLVETLQTYGLLKNAVFYGSDEALLALKQVAPTARLMPSLDKAEDMPTKISKLKPYAFDLNWAVVNESLIQQIHQQGIKAFSDLLDSFDTPENYQKAAQFHLDVIQTDYVLNVYKSLTQKVH</sequence>
<feature type="signal peptide" evidence="1">
    <location>
        <begin position="1"/>
        <end position="25"/>
    </location>
</feature>
<accession>A0A7G5GYI7</accession>
<dbReference type="Pfam" id="PF03009">
    <property type="entry name" value="GDPD"/>
    <property type="match status" value="1"/>
</dbReference>
<protein>
    <submittedName>
        <fullName evidence="3">Glycerophosphodiester phosphodiesterase family protein</fullName>
    </submittedName>
</protein>
<dbReference type="Proteomes" id="UP000515369">
    <property type="component" value="Chromosome"/>
</dbReference>
<evidence type="ECO:0000313" key="4">
    <source>
        <dbReference type="Proteomes" id="UP000515369"/>
    </source>
</evidence>
<dbReference type="RefSeq" id="WP_182461185.1">
    <property type="nucleotide sequence ID" value="NZ_CP059732.1"/>
</dbReference>
<dbReference type="SUPFAM" id="SSF51695">
    <property type="entry name" value="PLC-like phosphodiesterases"/>
    <property type="match status" value="1"/>
</dbReference>
<dbReference type="GO" id="GO:0006629">
    <property type="term" value="P:lipid metabolic process"/>
    <property type="evidence" value="ECO:0007669"/>
    <property type="project" value="InterPro"/>
</dbReference>
<evidence type="ECO:0000256" key="1">
    <source>
        <dbReference type="SAM" id="SignalP"/>
    </source>
</evidence>
<dbReference type="PROSITE" id="PS50007">
    <property type="entry name" value="PIPLC_X_DOMAIN"/>
    <property type="match status" value="1"/>
</dbReference>
<gene>
    <name evidence="3" type="ORF">H3H32_02935</name>
</gene>
<dbReference type="Gene3D" id="3.20.20.190">
    <property type="entry name" value="Phosphatidylinositol (PI) phosphodiesterase"/>
    <property type="match status" value="1"/>
</dbReference>
<dbReference type="EMBL" id="CP059732">
    <property type="protein sequence ID" value="QMW03929.1"/>
    <property type="molecule type" value="Genomic_DNA"/>
</dbReference>
<dbReference type="CDD" id="cd08566">
    <property type="entry name" value="GDPD_AtGDE_like"/>
    <property type="match status" value="1"/>
</dbReference>
<feature type="chain" id="PRO_5028840555" evidence="1">
    <location>
        <begin position="26"/>
        <end position="295"/>
    </location>
</feature>
<dbReference type="AlphaFoldDB" id="A0A7G5GYI7"/>
<dbReference type="InterPro" id="IPR030395">
    <property type="entry name" value="GP_PDE_dom"/>
</dbReference>
<keyword evidence="4" id="KW-1185">Reference proteome</keyword>
<dbReference type="PANTHER" id="PTHR46211">
    <property type="entry name" value="GLYCEROPHOSPHORYL DIESTER PHOSPHODIESTERASE"/>
    <property type="match status" value="1"/>
</dbReference>